<feature type="compositionally biased region" description="Polar residues" evidence="7">
    <location>
        <begin position="308"/>
        <end position="318"/>
    </location>
</feature>
<keyword evidence="3" id="KW-0690">Ribosome biogenesis</keyword>
<feature type="region of interest" description="Disordered" evidence="7">
    <location>
        <begin position="341"/>
        <end position="440"/>
    </location>
</feature>
<evidence type="ECO:0000256" key="2">
    <source>
        <dbReference type="ARBA" id="ARBA00007466"/>
    </source>
</evidence>
<comment type="subcellular location">
    <subcellularLocation>
        <location evidence="1">Nucleus</location>
        <location evidence="1">Nucleolus</location>
    </subcellularLocation>
</comment>
<dbReference type="InterPro" id="IPR007276">
    <property type="entry name" value="Nop14"/>
</dbReference>
<dbReference type="GeneID" id="54480982"/>
<dbReference type="PANTHER" id="PTHR23183:SF0">
    <property type="entry name" value="NUCLEOLAR PROTEIN 14"/>
    <property type="match status" value="1"/>
</dbReference>
<dbReference type="GO" id="GO:0030490">
    <property type="term" value="P:maturation of SSU-rRNA"/>
    <property type="evidence" value="ECO:0007669"/>
    <property type="project" value="TreeGrafter"/>
</dbReference>
<dbReference type="EMBL" id="ML996585">
    <property type="protein sequence ID" value="KAF2753262.1"/>
    <property type="molecule type" value="Genomic_DNA"/>
</dbReference>
<dbReference type="Proteomes" id="UP000799437">
    <property type="component" value="Unassembled WGS sequence"/>
</dbReference>
<keyword evidence="9" id="KW-1185">Reference proteome</keyword>
<dbReference type="AlphaFoldDB" id="A0A6A6VRN1"/>
<dbReference type="RefSeq" id="XP_033595713.1">
    <property type="nucleotide sequence ID" value="XM_033739928.1"/>
</dbReference>
<accession>A0A6A6VRN1</accession>
<evidence type="ECO:0000256" key="5">
    <source>
        <dbReference type="ARBA" id="ARBA00023242"/>
    </source>
</evidence>
<comment type="similarity">
    <text evidence="2">Belongs to the NOP14 family.</text>
</comment>
<organism evidence="8 9">
    <name type="scientific">Pseudovirgaria hyperparasitica</name>
    <dbReference type="NCBI Taxonomy" id="470096"/>
    <lineage>
        <taxon>Eukaryota</taxon>
        <taxon>Fungi</taxon>
        <taxon>Dikarya</taxon>
        <taxon>Ascomycota</taxon>
        <taxon>Pezizomycotina</taxon>
        <taxon>Dothideomycetes</taxon>
        <taxon>Dothideomycetes incertae sedis</taxon>
        <taxon>Acrospermales</taxon>
        <taxon>Acrospermaceae</taxon>
        <taxon>Pseudovirgaria</taxon>
    </lineage>
</organism>
<feature type="compositionally biased region" description="Acidic residues" evidence="7">
    <location>
        <begin position="408"/>
        <end position="419"/>
    </location>
</feature>
<dbReference type="OrthoDB" id="441771at2759"/>
<dbReference type="GO" id="GO:0030692">
    <property type="term" value="C:Noc4p-Nop14p complex"/>
    <property type="evidence" value="ECO:0007669"/>
    <property type="project" value="TreeGrafter"/>
</dbReference>
<dbReference type="Pfam" id="PF04147">
    <property type="entry name" value="Nop14"/>
    <property type="match status" value="2"/>
</dbReference>
<reference evidence="8" key="1">
    <citation type="journal article" date="2020" name="Stud. Mycol.">
        <title>101 Dothideomycetes genomes: a test case for predicting lifestyles and emergence of pathogens.</title>
        <authorList>
            <person name="Haridas S."/>
            <person name="Albert R."/>
            <person name="Binder M."/>
            <person name="Bloem J."/>
            <person name="Labutti K."/>
            <person name="Salamov A."/>
            <person name="Andreopoulos B."/>
            <person name="Baker S."/>
            <person name="Barry K."/>
            <person name="Bills G."/>
            <person name="Bluhm B."/>
            <person name="Cannon C."/>
            <person name="Castanera R."/>
            <person name="Culley D."/>
            <person name="Daum C."/>
            <person name="Ezra D."/>
            <person name="Gonzalez J."/>
            <person name="Henrissat B."/>
            <person name="Kuo A."/>
            <person name="Liang C."/>
            <person name="Lipzen A."/>
            <person name="Lutzoni F."/>
            <person name="Magnuson J."/>
            <person name="Mondo S."/>
            <person name="Nolan M."/>
            <person name="Ohm R."/>
            <person name="Pangilinan J."/>
            <person name="Park H.-J."/>
            <person name="Ramirez L."/>
            <person name="Alfaro M."/>
            <person name="Sun H."/>
            <person name="Tritt A."/>
            <person name="Yoshinaga Y."/>
            <person name="Zwiers L.-H."/>
            <person name="Turgeon B."/>
            <person name="Goodwin S."/>
            <person name="Spatafora J."/>
            <person name="Crous P."/>
            <person name="Grigoriev I."/>
        </authorList>
    </citation>
    <scope>NUCLEOTIDE SEQUENCE</scope>
    <source>
        <strain evidence="8">CBS 121739</strain>
    </source>
</reference>
<evidence type="ECO:0000256" key="1">
    <source>
        <dbReference type="ARBA" id="ARBA00004604"/>
    </source>
</evidence>
<feature type="compositionally biased region" description="Acidic residues" evidence="7">
    <location>
        <begin position="454"/>
        <end position="467"/>
    </location>
</feature>
<evidence type="ECO:0000256" key="7">
    <source>
        <dbReference type="SAM" id="MobiDB-lite"/>
    </source>
</evidence>
<gene>
    <name evidence="8" type="ORF">EJ05DRAFT_224829</name>
</gene>
<feature type="compositionally biased region" description="Basic and acidic residues" evidence="7">
    <location>
        <begin position="341"/>
        <end position="388"/>
    </location>
</feature>
<feature type="region of interest" description="Disordered" evidence="7">
    <location>
        <begin position="202"/>
        <end position="323"/>
    </location>
</feature>
<proteinExistence type="inferred from homology"/>
<evidence type="ECO:0000256" key="3">
    <source>
        <dbReference type="ARBA" id="ARBA00022517"/>
    </source>
</evidence>
<evidence type="ECO:0000256" key="4">
    <source>
        <dbReference type="ARBA" id="ARBA00022552"/>
    </source>
</evidence>
<evidence type="ECO:0000313" key="9">
    <source>
        <dbReference type="Proteomes" id="UP000799437"/>
    </source>
</evidence>
<dbReference type="GO" id="GO:0032040">
    <property type="term" value="C:small-subunit processome"/>
    <property type="evidence" value="ECO:0007669"/>
    <property type="project" value="InterPro"/>
</dbReference>
<sequence>MQCGIFKFFVSSSPAPPRLSTHTHDNCAMPPSQLKRLKTSLHEKGILGPQKSKKQKKNQSKNGENEFGRAKRNAALAEIREVFNPFDVKALARPKKFEATTLNRSKTKGNDGIIGRPGVTKGFGEETRRATLLPELNRRNKVGGINDRRFGENDPTMTPEERAMKRFIREKQRGRGASMFDLEEAEDGEECGLTHGGKALNLGNDISDQDDFDARSLDGPSSSEEDGTKPRKRRLSIIEDGEYGTQGMGEQPERKKSKAEVMKEVIAKSKLHKYERQQAKDEDEEEREKLDEDLPVLLSILRGRQPPAKSTQYPTQEGASIDPGRKALLAQVQMDAEKDFDRRVRDLARDKKAQPTERTKTEEEKAIAEALRLKDMEQRRLRRMRGEIESDDEDDRYKKAKDRGDTDVREEEGLLDDAEAFGITRREQLQQSHGVEDEDDFLLDDDLIATGSDLESDQVWSDDSDVSESEHSSQEDEDNDDEFIRGLLPKQSTDADSTDLKPGLNSVNSSSSKLAYTYACPTSHAELLEIFNDVAIKDAPTVVQRIRSLYHPQLSDQNTAKLSAFSMALVDHLFYLGNQKPPAPLAVIDALIRHLHSLSRQFAEDIGQQFRRKLSDMQRDEFPTPGDLILLTAIGTIYPTSDHFHQIVTPAITIIAKWLNYNTPRTVEDLNSGAYMCTLVLQYQRLSKRYVPELLNFCIKALESDMVAREHINCYTNILIEAADLWSSKLALTDIFSPTVTALLQRHKQQSALQRLQLYLNYARVARRPLELHHHRPIPIKSQIPSFEESFNPNKHYDPNRERAEASKLKAEYKKERKGALRELRKDANFIARTKLREKKEADVAYEAKYKKLIASIQTEEGAEANQYDRIKRARKSNR</sequence>
<evidence type="ECO:0000313" key="8">
    <source>
        <dbReference type="EMBL" id="KAF2753262.1"/>
    </source>
</evidence>
<comment type="function">
    <text evidence="6">Involved in nucleolar processing of pre-18S ribosomal RNA. Has a role in the nuclear export of 40S pre-ribosomal subunit to the cytoplasm.</text>
</comment>
<protein>
    <submittedName>
        <fullName evidence="8">Nop14-like protein</fullName>
    </submittedName>
</protein>
<name>A0A6A6VRN1_9PEZI</name>
<keyword evidence="5" id="KW-0539">Nucleus</keyword>
<dbReference type="PANTHER" id="PTHR23183">
    <property type="entry name" value="NOP14"/>
    <property type="match status" value="1"/>
</dbReference>
<feature type="compositionally biased region" description="Basic and acidic residues" evidence="7">
    <location>
        <begin position="251"/>
        <end position="280"/>
    </location>
</feature>
<feature type="region of interest" description="Disordered" evidence="7">
    <location>
        <begin position="490"/>
        <end position="509"/>
    </location>
</feature>
<feature type="region of interest" description="Disordered" evidence="7">
    <location>
        <begin position="453"/>
        <end position="482"/>
    </location>
</feature>
<keyword evidence="4" id="KW-0698">rRNA processing</keyword>
<feature type="region of interest" description="Disordered" evidence="7">
    <location>
        <begin position="43"/>
        <end position="69"/>
    </location>
</feature>
<evidence type="ECO:0000256" key="6">
    <source>
        <dbReference type="ARBA" id="ARBA00024695"/>
    </source>
</evidence>